<evidence type="ECO:0000313" key="3">
    <source>
        <dbReference type="Proteomes" id="UP000742786"/>
    </source>
</evidence>
<reference evidence="2" key="1">
    <citation type="submission" date="2021-04" db="EMBL/GenBank/DDBJ databases">
        <authorList>
            <person name="Hornung B."/>
        </authorList>
    </citation>
    <scope>NUCLEOTIDE SEQUENCE</scope>
    <source>
        <strain evidence="2">G5G6</strain>
    </source>
</reference>
<proteinExistence type="predicted"/>
<dbReference type="EMBL" id="CAJQUM010000001">
    <property type="protein sequence ID" value="CAG4884744.1"/>
    <property type="molecule type" value="Genomic_DNA"/>
</dbReference>
<organism evidence="2 3">
    <name type="scientific">Georgfuchsia toluolica</name>
    <dbReference type="NCBI Taxonomy" id="424218"/>
    <lineage>
        <taxon>Bacteria</taxon>
        <taxon>Pseudomonadati</taxon>
        <taxon>Pseudomonadota</taxon>
        <taxon>Betaproteobacteria</taxon>
        <taxon>Nitrosomonadales</taxon>
        <taxon>Sterolibacteriaceae</taxon>
        <taxon>Georgfuchsia</taxon>
    </lineage>
</organism>
<protein>
    <submittedName>
        <fullName evidence="2">Uncharacterized protein</fullName>
    </submittedName>
</protein>
<sequence length="253" mass="28182">MSWRPMCWSKTFRSAASPRPKSSTRPPTSAGASAATMPMWIRPSGAGTISGCIRISWPGISRNTCHTSPLPSWPSRARTTSTAPWSRFTVLPANARTWMSSNWPTAAIHLTRTNPRRSSPPSPNLSPAFWAEHDLQQKESRRFSHYDLAGIVFYPRYVKLCNGVVEDWYHEALDVNFHVLHEKLRQAQGAGELCKASPAEQKGRCTLYRGGILCAHVTSCHSDYRRRAPGRRRDCPHAACGGRQGRAALPQFA</sequence>
<dbReference type="Proteomes" id="UP000742786">
    <property type="component" value="Unassembled WGS sequence"/>
</dbReference>
<evidence type="ECO:0000313" key="2">
    <source>
        <dbReference type="EMBL" id="CAG4884744.1"/>
    </source>
</evidence>
<dbReference type="AlphaFoldDB" id="A0A916J5R9"/>
<gene>
    <name evidence="2" type="ORF">GTOL_12627</name>
</gene>
<dbReference type="SUPFAM" id="SSF54637">
    <property type="entry name" value="Thioesterase/thiol ester dehydrase-isomerase"/>
    <property type="match status" value="1"/>
</dbReference>
<evidence type="ECO:0000256" key="1">
    <source>
        <dbReference type="SAM" id="MobiDB-lite"/>
    </source>
</evidence>
<feature type="compositionally biased region" description="Low complexity" evidence="1">
    <location>
        <begin position="13"/>
        <end position="30"/>
    </location>
</feature>
<keyword evidence="3" id="KW-1185">Reference proteome</keyword>
<name>A0A916J5R9_9PROT</name>
<comment type="caution">
    <text evidence="2">The sequence shown here is derived from an EMBL/GenBank/DDBJ whole genome shotgun (WGS) entry which is preliminary data.</text>
</comment>
<feature type="region of interest" description="Disordered" evidence="1">
    <location>
        <begin position="1"/>
        <end position="38"/>
    </location>
</feature>
<dbReference type="InterPro" id="IPR029069">
    <property type="entry name" value="HotDog_dom_sf"/>
</dbReference>
<accession>A0A916J5R9</accession>